<feature type="non-terminal residue" evidence="2">
    <location>
        <position position="1"/>
    </location>
</feature>
<organism evidence="2 3">
    <name type="scientific">Pyricularia oryzae</name>
    <name type="common">Rice blast fungus</name>
    <name type="synonym">Magnaporthe oryzae</name>
    <dbReference type="NCBI Taxonomy" id="318829"/>
    <lineage>
        <taxon>Eukaryota</taxon>
        <taxon>Fungi</taxon>
        <taxon>Dikarya</taxon>
        <taxon>Ascomycota</taxon>
        <taxon>Pezizomycotina</taxon>
        <taxon>Sordariomycetes</taxon>
        <taxon>Sordariomycetidae</taxon>
        <taxon>Magnaporthales</taxon>
        <taxon>Pyriculariaceae</taxon>
        <taxon>Pyricularia</taxon>
    </lineage>
</organism>
<evidence type="ECO:0000256" key="1">
    <source>
        <dbReference type="SAM" id="MobiDB-lite"/>
    </source>
</evidence>
<proteinExistence type="predicted"/>
<evidence type="ECO:0000313" key="2">
    <source>
        <dbReference type="EMBL" id="QBZ62720.1"/>
    </source>
</evidence>
<reference evidence="2 3" key="1">
    <citation type="journal article" date="2019" name="Mol. Biol. Evol.">
        <title>Blast fungal genomes show frequent chromosomal changes, gene gains and losses, and effector gene turnover.</title>
        <authorList>
            <person name="Gomez Luciano L.B."/>
            <person name="Jason Tsai I."/>
            <person name="Chuma I."/>
            <person name="Tosa Y."/>
            <person name="Chen Y.H."/>
            <person name="Li J.Y."/>
            <person name="Li M.Y."/>
            <person name="Jade Lu M.Y."/>
            <person name="Nakayashiki H."/>
            <person name="Li W.H."/>
        </authorList>
    </citation>
    <scope>NUCLEOTIDE SEQUENCE [LARGE SCALE GENOMIC DNA]</scope>
    <source>
        <strain evidence="2">MZ5-1-6</strain>
    </source>
</reference>
<feature type="region of interest" description="Disordered" evidence="1">
    <location>
        <begin position="18"/>
        <end position="44"/>
    </location>
</feature>
<dbReference type="AlphaFoldDB" id="A0A4P7NKZ8"/>
<accession>A0A4P7NKZ8</accession>
<dbReference type="EMBL" id="CP034208">
    <property type="protein sequence ID" value="QBZ62720.1"/>
    <property type="molecule type" value="Genomic_DNA"/>
</dbReference>
<sequence length="44" mass="5211">KFRNLSGALCKVAVRLQKTIRKRSPRTPRHPHSNQEDYRKGHRS</sequence>
<protein>
    <submittedName>
        <fullName evidence="2">Uncharacterized protein</fullName>
    </submittedName>
</protein>
<feature type="compositionally biased region" description="Basic residues" evidence="1">
    <location>
        <begin position="18"/>
        <end position="32"/>
    </location>
</feature>
<name>A0A4P7NKZ8_PYROR</name>
<gene>
    <name evidence="2" type="ORF">PoMZ_11607</name>
</gene>
<evidence type="ECO:0000313" key="3">
    <source>
        <dbReference type="Proteomes" id="UP000294847"/>
    </source>
</evidence>
<feature type="compositionally biased region" description="Basic and acidic residues" evidence="1">
    <location>
        <begin position="33"/>
        <end position="44"/>
    </location>
</feature>
<dbReference type="Proteomes" id="UP000294847">
    <property type="component" value="Chromosome 5"/>
</dbReference>